<comment type="similarity">
    <text evidence="1">Belongs to the UPF0398 family.</text>
</comment>
<dbReference type="PIRSF" id="PIRSF021290">
    <property type="entry name" value="DUF1273"/>
    <property type="match status" value="1"/>
</dbReference>
<dbReference type="PANTHER" id="PTHR38440:SF1">
    <property type="entry name" value="UPF0398 PROTEIN SPR0331"/>
    <property type="match status" value="1"/>
</dbReference>
<accession>A0A179ETU0</accession>
<evidence type="ECO:0000313" key="3">
    <source>
        <dbReference type="Proteomes" id="UP000078516"/>
    </source>
</evidence>
<dbReference type="RefSeq" id="WP_067482300.1">
    <property type="nucleotide sequence ID" value="NZ_JAOURT010000001.1"/>
</dbReference>
<gene>
    <name evidence="2" type="ORF">A6E74_03750</name>
</gene>
<dbReference type="Pfam" id="PF06908">
    <property type="entry name" value="YpsA"/>
    <property type="match status" value="1"/>
</dbReference>
<dbReference type="Proteomes" id="UP000078516">
    <property type="component" value="Unassembled WGS sequence"/>
</dbReference>
<evidence type="ECO:0000256" key="1">
    <source>
        <dbReference type="HAMAP-Rule" id="MF_01575"/>
    </source>
</evidence>
<organism evidence="2 3">
    <name type="scientific">Enterococcus thailandicus</name>
    <dbReference type="NCBI Taxonomy" id="417368"/>
    <lineage>
        <taxon>Bacteria</taxon>
        <taxon>Bacillati</taxon>
        <taxon>Bacillota</taxon>
        <taxon>Bacilli</taxon>
        <taxon>Lactobacillales</taxon>
        <taxon>Enterococcaceae</taxon>
        <taxon>Enterococcus</taxon>
    </lineage>
</organism>
<comment type="caution">
    <text evidence="2">The sequence shown here is derived from an EMBL/GenBank/DDBJ whole genome shotgun (WGS) entry which is preliminary data.</text>
</comment>
<reference evidence="2 3" key="1">
    <citation type="submission" date="2016-04" db="EMBL/GenBank/DDBJ databases">
        <title>Draft genome of an Enterococcus thailandicus strain isolated from bovine feces.</title>
        <authorList>
            <person name="Beukers A.G."/>
            <person name="Zaheer R."/>
            <person name="Goji N."/>
            <person name="Cook S.R."/>
            <person name="Amoako K."/>
            <person name="Chaves A.V."/>
            <person name="Ward M.P."/>
            <person name="Mcallister T.A."/>
        </authorList>
    </citation>
    <scope>NUCLEOTIDE SEQUENCE [LARGE SCALE GENOMIC DNA]</scope>
    <source>
        <strain evidence="2 3">F0711D 46</strain>
    </source>
</reference>
<dbReference type="PANTHER" id="PTHR38440">
    <property type="entry name" value="UPF0398 PROTEIN YPSA"/>
    <property type="match status" value="1"/>
</dbReference>
<dbReference type="EMBL" id="LWMN01000010">
    <property type="protein sequence ID" value="OAQ56611.1"/>
    <property type="molecule type" value="Genomic_DNA"/>
</dbReference>
<dbReference type="AlphaFoldDB" id="A0A179ETU0"/>
<dbReference type="Gene3D" id="3.40.50.450">
    <property type="match status" value="1"/>
</dbReference>
<protein>
    <recommendedName>
        <fullName evidence="1">UPF0398 protein A6E74_03750</fullName>
    </recommendedName>
</protein>
<dbReference type="HAMAP" id="MF_01575">
    <property type="entry name" value="UPF0398"/>
    <property type="match status" value="1"/>
</dbReference>
<name>A0A179ETU0_ENTTH</name>
<dbReference type="SUPFAM" id="SSF102405">
    <property type="entry name" value="MCP/YpsA-like"/>
    <property type="match status" value="1"/>
</dbReference>
<keyword evidence="3" id="KW-1185">Reference proteome</keyword>
<sequence>MNQLKVIYVSGYRSFELGVFQEKDPKIKVIKNVLKKEIRQLTEEGLEWVISSGNLGVELWVTEVVAELKQEYPELYLGIIYPFAEFGSNWNETNQEKKMLAEQVADYVESVSHLPYKNPNQLKNHTQFLLTHTDGTLLIYDPEYIGKTDYFLRDAKKMQEVKPYEIHLISMDDLQNSVE</sequence>
<dbReference type="NCBIfam" id="NF010181">
    <property type="entry name" value="PRK13660.1"/>
    <property type="match status" value="1"/>
</dbReference>
<proteinExistence type="inferred from homology"/>
<dbReference type="InterPro" id="IPR010697">
    <property type="entry name" value="YspA"/>
</dbReference>
<evidence type="ECO:0000313" key="2">
    <source>
        <dbReference type="EMBL" id="OAQ56611.1"/>
    </source>
</evidence>